<dbReference type="AlphaFoldDB" id="A0AAV3S248"/>
<dbReference type="EMBL" id="BAABME010014609">
    <property type="protein sequence ID" value="GAA0187334.1"/>
    <property type="molecule type" value="Genomic_DNA"/>
</dbReference>
<organism evidence="1 2">
    <name type="scientific">Lithospermum erythrorhizon</name>
    <name type="common">Purple gromwell</name>
    <name type="synonym">Lithospermum officinale var. erythrorhizon</name>
    <dbReference type="NCBI Taxonomy" id="34254"/>
    <lineage>
        <taxon>Eukaryota</taxon>
        <taxon>Viridiplantae</taxon>
        <taxon>Streptophyta</taxon>
        <taxon>Embryophyta</taxon>
        <taxon>Tracheophyta</taxon>
        <taxon>Spermatophyta</taxon>
        <taxon>Magnoliopsida</taxon>
        <taxon>eudicotyledons</taxon>
        <taxon>Gunneridae</taxon>
        <taxon>Pentapetalae</taxon>
        <taxon>asterids</taxon>
        <taxon>lamiids</taxon>
        <taxon>Boraginales</taxon>
        <taxon>Boraginaceae</taxon>
        <taxon>Boraginoideae</taxon>
        <taxon>Lithospermeae</taxon>
        <taxon>Lithospermum</taxon>
    </lineage>
</organism>
<dbReference type="Proteomes" id="UP001454036">
    <property type="component" value="Unassembled WGS sequence"/>
</dbReference>
<dbReference type="GO" id="GO:0009543">
    <property type="term" value="C:chloroplast thylakoid lumen"/>
    <property type="evidence" value="ECO:0007669"/>
    <property type="project" value="TreeGrafter"/>
</dbReference>
<reference evidence="1 2" key="1">
    <citation type="submission" date="2024-01" db="EMBL/GenBank/DDBJ databases">
        <title>The complete chloroplast genome sequence of Lithospermum erythrorhizon: insights into the phylogenetic relationship among Boraginaceae species and the maternal lineages of purple gromwells.</title>
        <authorList>
            <person name="Okada T."/>
            <person name="Watanabe K."/>
        </authorList>
    </citation>
    <scope>NUCLEOTIDE SEQUENCE [LARGE SCALE GENOMIC DNA]</scope>
</reference>
<dbReference type="InterPro" id="IPR037734">
    <property type="entry name" value="Thylakoid_lumenal_17.9"/>
</dbReference>
<protein>
    <recommendedName>
        <fullName evidence="3">Thylakoid lumenal 17.9 kDa protein, chloroplastic</fullName>
    </recommendedName>
</protein>
<proteinExistence type="predicted"/>
<keyword evidence="2" id="KW-1185">Reference proteome</keyword>
<evidence type="ECO:0000313" key="2">
    <source>
        <dbReference type="Proteomes" id="UP001454036"/>
    </source>
</evidence>
<dbReference type="PANTHER" id="PTHR36783:SF2">
    <property type="entry name" value="THYLAKOID LUMENAL 17.9 KDA PROTEIN, CHLOROPLASTIC"/>
    <property type="match status" value="1"/>
</dbReference>
<name>A0AAV3S248_LITER</name>
<sequence>MMLKFQTHTISFLSSSNFPECCPLPKQVSITNITRPDSSYLSNSVISLGIALSISLVSTPLPSLAIPSLNNFTQSSSSSLLPTTPFSQSKNLPTGLDKNGKIRACPSINPSCITTNPQSTSFTFPWKIPNESLRIEDAFKQLQDAILETQTNVKIQVVEDTPNGKFVQAEVDGGSFGRDVMEFLVKDDHVVAYRAMATKVNYVYPFTTAFGDSKGQEERMKKIKDQLGWYAPSIDAME</sequence>
<dbReference type="PANTHER" id="PTHR36783">
    <property type="entry name" value="THYLAKOID LUMENAL 17.9 KDA PROTEIN, CHLOROPLASTIC"/>
    <property type="match status" value="1"/>
</dbReference>
<gene>
    <name evidence="1" type="ORF">LIER_34622</name>
</gene>
<accession>A0AAV3S248</accession>
<evidence type="ECO:0000313" key="1">
    <source>
        <dbReference type="EMBL" id="GAA0187334.1"/>
    </source>
</evidence>
<comment type="caution">
    <text evidence="1">The sequence shown here is derived from an EMBL/GenBank/DDBJ whole genome shotgun (WGS) entry which is preliminary data.</text>
</comment>
<evidence type="ECO:0008006" key="3">
    <source>
        <dbReference type="Google" id="ProtNLM"/>
    </source>
</evidence>